<comment type="subunit">
    <text evidence="4">Part of the Bam complex.</text>
</comment>
<dbReference type="InterPro" id="IPR026592">
    <property type="entry name" value="BamE"/>
</dbReference>
<dbReference type="KEGG" id="mlir:LPB04_07630"/>
<keyword evidence="4" id="KW-0449">Lipoprotein</keyword>
<evidence type="ECO:0000313" key="7">
    <source>
        <dbReference type="EMBL" id="QOL51135.1"/>
    </source>
</evidence>
<dbReference type="AlphaFoldDB" id="A0A7L9UAB8"/>
<name>A0A7L9UAB8_9BURK</name>
<keyword evidence="3 4" id="KW-0998">Cell outer membrane</keyword>
<protein>
    <recommendedName>
        <fullName evidence="4">Outer membrane protein assembly factor BamE</fullName>
    </recommendedName>
</protein>
<dbReference type="GO" id="GO:0051205">
    <property type="term" value="P:protein insertion into membrane"/>
    <property type="evidence" value="ECO:0007669"/>
    <property type="project" value="UniProtKB-UniRule"/>
</dbReference>
<evidence type="ECO:0000256" key="4">
    <source>
        <dbReference type="HAMAP-Rule" id="MF_00925"/>
    </source>
</evidence>
<evidence type="ECO:0000256" key="2">
    <source>
        <dbReference type="ARBA" id="ARBA00023136"/>
    </source>
</evidence>
<gene>
    <name evidence="4" type="primary">bamE</name>
    <name evidence="7" type="ORF">LPB04_07630</name>
</gene>
<dbReference type="GO" id="GO:1990063">
    <property type="term" value="C:Bam protein complex"/>
    <property type="evidence" value="ECO:0007669"/>
    <property type="project" value="TreeGrafter"/>
</dbReference>
<evidence type="ECO:0000259" key="6">
    <source>
        <dbReference type="Pfam" id="PF04355"/>
    </source>
</evidence>
<dbReference type="EMBL" id="CP062941">
    <property type="protein sequence ID" value="QOL51135.1"/>
    <property type="molecule type" value="Genomic_DNA"/>
</dbReference>
<comment type="subcellular location">
    <subcellularLocation>
        <location evidence="4">Cell outer membrane</location>
        <topology evidence="4">Lipid-anchor</topology>
    </subcellularLocation>
</comment>
<evidence type="ECO:0000256" key="5">
    <source>
        <dbReference type="SAM" id="MobiDB-lite"/>
    </source>
</evidence>
<keyword evidence="1 4" id="KW-0732">Signal</keyword>
<keyword evidence="8" id="KW-1185">Reference proteome</keyword>
<evidence type="ECO:0000256" key="3">
    <source>
        <dbReference type="ARBA" id="ARBA00023237"/>
    </source>
</evidence>
<feature type="domain" description="Outer membrane protein assembly factor BamE" evidence="6">
    <location>
        <begin position="94"/>
        <end position="163"/>
    </location>
</feature>
<dbReference type="RefSeq" id="WP_193688113.1">
    <property type="nucleotide sequence ID" value="NZ_CP062941.1"/>
</dbReference>
<accession>A0A7L9UAB8</accession>
<dbReference type="Gene3D" id="3.30.1450.10">
    <property type="match status" value="1"/>
</dbReference>
<dbReference type="PANTHER" id="PTHR37482:SF1">
    <property type="entry name" value="OUTER MEMBRANE PROTEIN ASSEMBLY FACTOR BAME"/>
    <property type="match status" value="1"/>
</dbReference>
<dbReference type="Pfam" id="PF04355">
    <property type="entry name" value="BamE"/>
    <property type="match status" value="1"/>
</dbReference>
<comment type="similarity">
    <text evidence="4">Belongs to the BamE family.</text>
</comment>
<keyword evidence="2 4" id="KW-0472">Membrane</keyword>
<dbReference type="InterPro" id="IPR037873">
    <property type="entry name" value="BamE-like"/>
</dbReference>
<evidence type="ECO:0000313" key="8">
    <source>
        <dbReference type="Proteomes" id="UP000593875"/>
    </source>
</evidence>
<feature type="region of interest" description="Disordered" evidence="5">
    <location>
        <begin position="186"/>
        <end position="215"/>
    </location>
</feature>
<dbReference type="InterPro" id="IPR007450">
    <property type="entry name" value="BamE_dom"/>
</dbReference>
<dbReference type="Proteomes" id="UP000593875">
    <property type="component" value="Chromosome"/>
</dbReference>
<evidence type="ECO:0000256" key="1">
    <source>
        <dbReference type="ARBA" id="ARBA00022729"/>
    </source>
</evidence>
<dbReference type="PROSITE" id="PS51257">
    <property type="entry name" value="PROKAR_LIPOPROTEIN"/>
    <property type="match status" value="1"/>
</dbReference>
<dbReference type="GO" id="GO:0043165">
    <property type="term" value="P:Gram-negative-bacterium-type cell outer membrane assembly"/>
    <property type="evidence" value="ECO:0007669"/>
    <property type="project" value="UniProtKB-UniRule"/>
</dbReference>
<dbReference type="PANTHER" id="PTHR37482">
    <property type="entry name" value="OUTER MEMBRANE PROTEIN ASSEMBLY FACTOR BAME"/>
    <property type="match status" value="1"/>
</dbReference>
<keyword evidence="4" id="KW-0564">Palmitate</keyword>
<dbReference type="HAMAP" id="MF_00925">
    <property type="entry name" value="OM_assembly_BamE"/>
    <property type="match status" value="1"/>
</dbReference>
<dbReference type="GO" id="GO:0030674">
    <property type="term" value="F:protein-macromolecule adaptor activity"/>
    <property type="evidence" value="ECO:0007669"/>
    <property type="project" value="TreeGrafter"/>
</dbReference>
<reference evidence="7 8" key="1">
    <citation type="submission" date="2020-10" db="EMBL/GenBank/DDBJ databases">
        <title>Genome sequencing of Massilia sp. LPB0304.</title>
        <authorList>
            <person name="Kim J."/>
        </authorList>
    </citation>
    <scope>NUCLEOTIDE SEQUENCE [LARGE SCALE GENOMIC DNA]</scope>
    <source>
        <strain evidence="7 8">LPB0304</strain>
    </source>
</reference>
<comment type="function">
    <text evidence="4">Part of the outer membrane protein assembly complex, which is involved in assembly and insertion of beta-barrel proteins into the outer membrane.</text>
</comment>
<proteinExistence type="inferred from homology"/>
<sequence length="215" mass="23392">MRVFDAVVYRVVHRSHARAALAAGLACTLVLSGCASWRNQTKPAAPVNTSPAAMASDAGKSASLANAGAQTTEGTRLQKFLWIFSPYRPDIQQGNFVSQEMLDQLKVGQTREQVRFLLGTPLLMDMFHADRWDYPFYLARGNGELTTSRVTVYFKGDVVERFEGGNLPTEREYIDRIAGPAKNVVKEAKKAENAAASRPVAPATNATPATSTTTP</sequence>
<feature type="compositionally biased region" description="Low complexity" evidence="5">
    <location>
        <begin position="193"/>
        <end position="215"/>
    </location>
</feature>
<organism evidence="7 8">
    <name type="scientific">Massilia litorea</name>
    <dbReference type="NCBI Taxonomy" id="2769491"/>
    <lineage>
        <taxon>Bacteria</taxon>
        <taxon>Pseudomonadati</taxon>
        <taxon>Pseudomonadota</taxon>
        <taxon>Betaproteobacteria</taxon>
        <taxon>Burkholderiales</taxon>
        <taxon>Oxalobacteraceae</taxon>
        <taxon>Telluria group</taxon>
        <taxon>Massilia</taxon>
    </lineage>
</organism>